<evidence type="ECO:0000313" key="1">
    <source>
        <dbReference type="EMBL" id="KIJ65110.1"/>
    </source>
</evidence>
<reference evidence="1 2" key="1">
    <citation type="submission" date="2014-04" db="EMBL/GenBank/DDBJ databases">
        <title>Evolutionary Origins and Diversification of the Mycorrhizal Mutualists.</title>
        <authorList>
            <consortium name="DOE Joint Genome Institute"/>
            <consortium name="Mycorrhizal Genomics Consortium"/>
            <person name="Kohler A."/>
            <person name="Kuo A."/>
            <person name="Nagy L.G."/>
            <person name="Floudas D."/>
            <person name="Copeland A."/>
            <person name="Barry K.W."/>
            <person name="Cichocki N."/>
            <person name="Veneault-Fourrey C."/>
            <person name="LaButti K."/>
            <person name="Lindquist E.A."/>
            <person name="Lipzen A."/>
            <person name="Lundell T."/>
            <person name="Morin E."/>
            <person name="Murat C."/>
            <person name="Riley R."/>
            <person name="Ohm R."/>
            <person name="Sun H."/>
            <person name="Tunlid A."/>
            <person name="Henrissat B."/>
            <person name="Grigoriev I.V."/>
            <person name="Hibbett D.S."/>
            <person name="Martin F."/>
        </authorList>
    </citation>
    <scope>NUCLEOTIDE SEQUENCE [LARGE SCALE GENOMIC DNA]</scope>
    <source>
        <strain evidence="1 2">MD-312</strain>
    </source>
</reference>
<gene>
    <name evidence="1" type="ORF">HYDPIDRAFT_111009</name>
</gene>
<dbReference type="HOGENOM" id="CLU_903318_0_0_1"/>
<dbReference type="AlphaFoldDB" id="A0A0C9W2B3"/>
<evidence type="ECO:0000313" key="2">
    <source>
        <dbReference type="Proteomes" id="UP000053820"/>
    </source>
</evidence>
<dbReference type="OrthoDB" id="2691113at2759"/>
<organism evidence="1 2">
    <name type="scientific">Hydnomerulius pinastri MD-312</name>
    <dbReference type="NCBI Taxonomy" id="994086"/>
    <lineage>
        <taxon>Eukaryota</taxon>
        <taxon>Fungi</taxon>
        <taxon>Dikarya</taxon>
        <taxon>Basidiomycota</taxon>
        <taxon>Agaricomycotina</taxon>
        <taxon>Agaricomycetes</taxon>
        <taxon>Agaricomycetidae</taxon>
        <taxon>Boletales</taxon>
        <taxon>Boletales incertae sedis</taxon>
        <taxon>Leucogyrophana</taxon>
    </lineage>
</organism>
<accession>A0A0C9W2B3</accession>
<keyword evidence="2" id="KW-1185">Reference proteome</keyword>
<sequence length="308" mass="33085">MAEIARTNNVTNGTPSKVFIKATSSCPICDSVDIFEIIESGKQLNIGAKLSPANTCFLPASSIPSWEPTPPFLDVSNATHPDSCDTSFLTETASDKPLVNFVRVMKASRGICKLRAASPLSGPRSTISSSARIGLSSGTSSDSPQAILAKVIRESLEVRKPKGLALDAAKIVSPKKCYTSSRVTSEVSKMIPPKIPYSSAQTREVKSRSPLSRLPNAVPPPMVLPWSPVSDLAHVLRDGRWIRKFFVPPLAEGAEASRNSVTQAEIETLRALKKVAGIGVVDSNLQRCGSLYSIAVITKLRAQREQCK</sequence>
<dbReference type="Proteomes" id="UP000053820">
    <property type="component" value="Unassembled WGS sequence"/>
</dbReference>
<name>A0A0C9W2B3_9AGAM</name>
<proteinExistence type="predicted"/>
<dbReference type="EMBL" id="KN839844">
    <property type="protein sequence ID" value="KIJ65110.1"/>
    <property type="molecule type" value="Genomic_DNA"/>
</dbReference>
<protein>
    <submittedName>
        <fullName evidence="1">Uncharacterized protein</fullName>
    </submittedName>
</protein>